<protein>
    <submittedName>
        <fullName evidence="1">Uncharacterized protein</fullName>
    </submittedName>
</protein>
<name>A0A182JAB6_ANOAO</name>
<organism evidence="1">
    <name type="scientific">Anopheles atroparvus</name>
    <name type="common">European mosquito</name>
    <dbReference type="NCBI Taxonomy" id="41427"/>
    <lineage>
        <taxon>Eukaryota</taxon>
        <taxon>Metazoa</taxon>
        <taxon>Ecdysozoa</taxon>
        <taxon>Arthropoda</taxon>
        <taxon>Hexapoda</taxon>
        <taxon>Insecta</taxon>
        <taxon>Pterygota</taxon>
        <taxon>Neoptera</taxon>
        <taxon>Endopterygota</taxon>
        <taxon>Diptera</taxon>
        <taxon>Nematocera</taxon>
        <taxon>Culicoidea</taxon>
        <taxon>Culicidae</taxon>
        <taxon>Anophelinae</taxon>
        <taxon>Anopheles</taxon>
    </lineage>
</organism>
<dbReference type="AlphaFoldDB" id="A0A182JAB6"/>
<accession>A0A182JAB6</accession>
<dbReference type="EnsemblMetazoa" id="AATE014333-RA">
    <property type="protein sequence ID" value="AATE014333-PA.1"/>
    <property type="gene ID" value="AATE014333"/>
</dbReference>
<reference evidence="1" key="1">
    <citation type="submission" date="2022-08" db="UniProtKB">
        <authorList>
            <consortium name="EnsemblMetazoa"/>
        </authorList>
    </citation>
    <scope>IDENTIFICATION</scope>
    <source>
        <strain evidence="1">EBRO</strain>
    </source>
</reference>
<dbReference type="VEuPathDB" id="VectorBase:AATE014333"/>
<evidence type="ECO:0000313" key="1">
    <source>
        <dbReference type="EnsemblMetazoa" id="AATE014333-PA.1"/>
    </source>
</evidence>
<sequence>MGSLRHGKPFMLVSHDQLRKSRSRCDRLPGDGVPLCVRRFDADVEESDTGVWAVDHLIHLAIDLEAIDAVSHVELRPFLRDRKRLMVTIGLLLLGVAIVSATLVDIENDRRFISYNDLMVTANRFTDPNVTSYSRMLIDVSGDQLLVGASRFETNAQLIANCVITVNYDTNLRLEGTRRQRQRELSVMLRHGTKMDCKFLQTLSTVEPLPKRQDDHLLAEQRHHSPDARVVAFAKSHSSTGPPARDFIRNGVSHSLAVRRTIPPLGSGDIGSCEIVTLWEIFAKPPHSGSASIGPANGDLISLGWLADRGIICRPRTGNAVGPFAFQGLTIGPGFFFCEIHLPRATRPPAVLPFYIGPLLES</sequence>
<proteinExistence type="predicted"/>
<dbReference type="STRING" id="41427.A0A182JAB6"/>